<proteinExistence type="predicted"/>
<dbReference type="AlphaFoldDB" id="A0A3N1P3E3"/>
<feature type="domain" description="MIP18 family-like" evidence="1">
    <location>
        <begin position="182"/>
        <end position="252"/>
    </location>
</feature>
<gene>
    <name evidence="2" type="ORF">EDC38_1883</name>
</gene>
<dbReference type="InterPro" id="IPR035903">
    <property type="entry name" value="HesB-like_dom_sf"/>
</dbReference>
<dbReference type="Pfam" id="PF01883">
    <property type="entry name" value="FeS_assembly_P"/>
    <property type="match status" value="1"/>
</dbReference>
<evidence type="ECO:0000313" key="3">
    <source>
        <dbReference type="Proteomes" id="UP000273643"/>
    </source>
</evidence>
<dbReference type="InterPro" id="IPR034904">
    <property type="entry name" value="FSCA_dom_sf"/>
</dbReference>
<dbReference type="Gene3D" id="3.30.300.130">
    <property type="entry name" value="Fe-S cluster assembly (FSCA)"/>
    <property type="match status" value="1"/>
</dbReference>
<comment type="caution">
    <text evidence="2">The sequence shown here is derived from an EMBL/GenBank/DDBJ whole genome shotgun (WGS) entry which is preliminary data.</text>
</comment>
<dbReference type="NCBIfam" id="TIGR03406">
    <property type="entry name" value="FeS_long_SufT"/>
    <property type="match status" value="1"/>
</dbReference>
<dbReference type="OrthoDB" id="9805360at2"/>
<dbReference type="PANTHER" id="PTHR42831">
    <property type="entry name" value="FE-S PROTEIN MATURATION AUXILIARY FACTOR YITW"/>
    <property type="match status" value="1"/>
</dbReference>
<accession>A0A3N1P3E3</accession>
<organism evidence="2 3">
    <name type="scientific">Marinimicrobium koreense</name>
    <dbReference type="NCBI Taxonomy" id="306545"/>
    <lineage>
        <taxon>Bacteria</taxon>
        <taxon>Pseudomonadati</taxon>
        <taxon>Pseudomonadota</taxon>
        <taxon>Gammaproteobacteria</taxon>
        <taxon>Cellvibrionales</taxon>
        <taxon>Cellvibrionaceae</taxon>
        <taxon>Marinimicrobium</taxon>
    </lineage>
</organism>
<dbReference type="Proteomes" id="UP000273643">
    <property type="component" value="Unassembled WGS sequence"/>
</dbReference>
<evidence type="ECO:0000313" key="2">
    <source>
        <dbReference type="EMBL" id="ROQ21260.1"/>
    </source>
</evidence>
<dbReference type="SUPFAM" id="SSF117916">
    <property type="entry name" value="Fe-S cluster assembly (FSCA) domain-like"/>
    <property type="match status" value="1"/>
</dbReference>
<dbReference type="InterPro" id="IPR002744">
    <property type="entry name" value="MIP18-like"/>
</dbReference>
<dbReference type="InterPro" id="IPR017776">
    <property type="entry name" value="FeS_assembly_SufT_put"/>
</dbReference>
<dbReference type="SUPFAM" id="SSF89360">
    <property type="entry name" value="HesB-like domain"/>
    <property type="match status" value="1"/>
</dbReference>
<keyword evidence="3" id="KW-1185">Reference proteome</keyword>
<name>A0A3N1P3E3_9GAMM</name>
<dbReference type="Gene3D" id="2.60.300.12">
    <property type="entry name" value="HesB-like domain"/>
    <property type="match status" value="1"/>
</dbReference>
<dbReference type="EMBL" id="RJUK01000001">
    <property type="protein sequence ID" value="ROQ21260.1"/>
    <property type="molecule type" value="Genomic_DNA"/>
</dbReference>
<dbReference type="PANTHER" id="PTHR42831:SF1">
    <property type="entry name" value="FE-S PROTEIN MATURATION AUXILIARY FACTOR YITW"/>
    <property type="match status" value="1"/>
</dbReference>
<reference evidence="2 3" key="1">
    <citation type="submission" date="2018-11" db="EMBL/GenBank/DDBJ databases">
        <title>Genomic Encyclopedia of Type Strains, Phase IV (KMG-IV): sequencing the most valuable type-strain genomes for metagenomic binning, comparative biology and taxonomic classification.</title>
        <authorList>
            <person name="Goeker M."/>
        </authorList>
    </citation>
    <scope>NUCLEOTIDE SEQUENCE [LARGE SCALE GENOMIC DNA]</scope>
    <source>
        <strain evidence="2 3">DSM 16974</strain>
    </source>
</reference>
<sequence length="280" mass="31068">MQPSFHISEPARDYLIELLSSQGVDAARIFVVEAGTPRAETCLAYCRPGEESETDLEVYEGDLKLYLDKRSLPYLKGLEIGLQDKGEQKQITIRAPNAKKPQSAQGREVEFERECPAKLVPSGDDLMIPKGAEAAITQALGASYTLLYHGNLIRIDGKDADAIGLTSNALEFEAREDGRIDEDQVWKALSMVYDPEIPVNIVSLGLVYKMDVDQSRGHVFVEMTLTAPGCGMGDVLVDDIKRRLAEVPHVQSSDVQLVFDPPWTREMMSEEAQLETGMFF</sequence>
<protein>
    <submittedName>
        <fullName evidence="2">Putative FeS assembly SUF system protein SufT</fullName>
    </submittedName>
</protein>
<evidence type="ECO:0000259" key="1">
    <source>
        <dbReference type="Pfam" id="PF01883"/>
    </source>
</evidence>
<dbReference type="InterPro" id="IPR052339">
    <property type="entry name" value="Fe-S_Maturation_MIP18"/>
</dbReference>